<dbReference type="EMBL" id="CP147248">
    <property type="protein sequence ID" value="WYJ86300.1"/>
    <property type="molecule type" value="Genomic_DNA"/>
</dbReference>
<keyword evidence="2" id="KW-1185">Reference proteome</keyword>
<proteinExistence type="predicted"/>
<protein>
    <submittedName>
        <fullName evidence="1">Uncharacterized protein</fullName>
    </submittedName>
</protein>
<sequence>MKNINYNQVVNTRKLHVIEENFEPIFYLKEYPMPTKEYTPSEYDDYKYINGLKKSGKSFFSNRAKYNQAKKF</sequence>
<evidence type="ECO:0000313" key="1">
    <source>
        <dbReference type="EMBL" id="WYJ86300.1"/>
    </source>
</evidence>
<dbReference type="Proteomes" id="UP000195080">
    <property type="component" value="Chromosome"/>
</dbReference>
<reference evidence="1 2" key="2">
    <citation type="submission" date="2024-03" db="EMBL/GenBank/DDBJ databases">
        <title>The Genome Sequence of Enterococcus sp. DIV0727d.</title>
        <authorList>
            <consortium name="The Broad Institute Genomics Platform"/>
            <consortium name="The Broad Institute Microbial Omics Core"/>
            <consortium name="The Broad Institute Genomic Center for Infectious Diseases"/>
            <person name="Earl A."/>
            <person name="Manson A."/>
            <person name="Gilmore M."/>
            <person name="Schwartman J."/>
            <person name="Shea T."/>
            <person name="Abouelleil A."/>
            <person name="Cao P."/>
            <person name="Chapman S."/>
            <person name="Cusick C."/>
            <person name="Young S."/>
            <person name="Neafsey D."/>
            <person name="Nusbaum C."/>
            <person name="Birren B."/>
        </authorList>
    </citation>
    <scope>NUCLEOTIDE SEQUENCE [LARGE SCALE GENOMIC DNA]</scope>
    <source>
        <strain evidence="1 2">12C11_DIV0727</strain>
    </source>
</reference>
<dbReference type="RefSeq" id="WP_086443993.1">
    <property type="nucleotide sequence ID" value="NZ_CP147248.1"/>
</dbReference>
<reference evidence="2" key="1">
    <citation type="submission" date="2017-05" db="EMBL/GenBank/DDBJ databases">
        <title>The Genome Sequence of EEnterococcus faecalis 9F2_4866.</title>
        <authorList>
            <consortium name="The Broad Institute Genomics Platform"/>
            <consortium name="The Broad Institute Genomic Center for Infectious Diseases"/>
            <person name="Earl A."/>
            <person name="Manson A."/>
            <person name="Schwartman J."/>
            <person name="Gilmore M."/>
            <person name="Abouelleil A."/>
            <person name="Cao P."/>
            <person name="Chapman S."/>
            <person name="Cusick C."/>
            <person name="Shea T."/>
            <person name="Young S."/>
            <person name="Neafsey D."/>
            <person name="Nusbaum C."/>
            <person name="Birren B."/>
        </authorList>
    </citation>
    <scope>NUCLEOTIDE SEQUENCE [LARGE SCALE GENOMIC DNA]</scope>
    <source>
        <strain evidence="2">12C11_DIV0727</strain>
    </source>
</reference>
<name>A0ABZ2T4M2_9ENTE</name>
<accession>A0ABZ2T4M2</accession>
<gene>
    <name evidence="1" type="ORF">A5866_001378</name>
</gene>
<organism evidence="1 2">
    <name type="scientific">Candidatus Enterococcus lemimoniae</name>
    <dbReference type="NCBI Taxonomy" id="1834167"/>
    <lineage>
        <taxon>Bacteria</taxon>
        <taxon>Bacillati</taxon>
        <taxon>Bacillota</taxon>
        <taxon>Bacilli</taxon>
        <taxon>Lactobacillales</taxon>
        <taxon>Enterococcaceae</taxon>
        <taxon>Enterococcus</taxon>
    </lineage>
</organism>
<evidence type="ECO:0000313" key="2">
    <source>
        <dbReference type="Proteomes" id="UP000195080"/>
    </source>
</evidence>